<gene>
    <name evidence="3" type="ORF">RZS28_17935</name>
</gene>
<dbReference type="PANTHER" id="PTHR23416">
    <property type="entry name" value="SIALIC ACID SYNTHASE-RELATED"/>
    <property type="match status" value="1"/>
</dbReference>
<protein>
    <submittedName>
        <fullName evidence="3">Colanic acid biosynthesis acetyltransferase</fullName>
    </submittedName>
</protein>
<dbReference type="PANTHER" id="PTHR23416:SF23">
    <property type="entry name" value="ACETYLTRANSFERASE C18B11.09C-RELATED"/>
    <property type="match status" value="1"/>
</dbReference>
<dbReference type="SUPFAM" id="SSF51161">
    <property type="entry name" value="Trimeric LpxA-like enzymes"/>
    <property type="match status" value="1"/>
</dbReference>
<evidence type="ECO:0000256" key="1">
    <source>
        <dbReference type="ARBA" id="ARBA00007274"/>
    </source>
</evidence>
<sequence>MEILDATVTRPFEGGPTYSLRNRVFRASWILTWLLLASWTPPPLNRWRLFLLRLFGAKVAPESFIYGSAKVWYPPHLELGKYARVAPNVTVYSVEKIIIRDYAVVSQGSHLCSAGHDVEDVNFQTIARPIIVGRRAWVAAETFVGPGVTIGDGAVLGARGCAFRNLEPWTVYAGNPARAIKPRKIRFPDAVDPAQ</sequence>
<comment type="similarity">
    <text evidence="1">Belongs to the transferase hexapeptide repeat family.</text>
</comment>
<dbReference type="Proteomes" id="UP001626536">
    <property type="component" value="Chromosome"/>
</dbReference>
<dbReference type="InterPro" id="IPR011004">
    <property type="entry name" value="Trimer_LpxA-like_sf"/>
</dbReference>
<proteinExistence type="inferred from homology"/>
<evidence type="ECO:0000313" key="3">
    <source>
        <dbReference type="EMBL" id="WOJ89638.1"/>
    </source>
</evidence>
<keyword evidence="4" id="KW-1185">Reference proteome</keyword>
<dbReference type="RefSeq" id="WP_407339083.1">
    <property type="nucleotide sequence ID" value="NZ_CP136862.1"/>
</dbReference>
<dbReference type="EMBL" id="CP136862">
    <property type="protein sequence ID" value="WOJ89638.1"/>
    <property type="molecule type" value="Genomic_DNA"/>
</dbReference>
<name>A0ABZ0HR23_9HYPH</name>
<evidence type="ECO:0000256" key="2">
    <source>
        <dbReference type="ARBA" id="ARBA00022679"/>
    </source>
</evidence>
<organism evidence="3 4">
    <name type="scientific">Methylocapsa polymorpha</name>
    <dbReference type="NCBI Taxonomy" id="3080828"/>
    <lineage>
        <taxon>Bacteria</taxon>
        <taxon>Pseudomonadati</taxon>
        <taxon>Pseudomonadota</taxon>
        <taxon>Alphaproteobacteria</taxon>
        <taxon>Hyphomicrobiales</taxon>
        <taxon>Beijerinckiaceae</taxon>
        <taxon>Methylocapsa</taxon>
    </lineage>
</organism>
<reference evidence="3 4" key="1">
    <citation type="submission" date="2023-10" db="EMBL/GenBank/DDBJ databases">
        <title>Novel methanotroph of the genus Methylocapsa from a subarctic wetland.</title>
        <authorList>
            <person name="Belova S.E."/>
            <person name="Oshkin I.Y."/>
            <person name="Miroshnikov K."/>
            <person name="Dedysh S.N."/>
        </authorList>
    </citation>
    <scope>NUCLEOTIDE SEQUENCE [LARGE SCALE GENOMIC DNA]</scope>
    <source>
        <strain evidence="3 4">RX1</strain>
    </source>
</reference>
<accession>A0ABZ0HR23</accession>
<evidence type="ECO:0000313" key="4">
    <source>
        <dbReference type="Proteomes" id="UP001626536"/>
    </source>
</evidence>
<dbReference type="InterPro" id="IPR051159">
    <property type="entry name" value="Hexapeptide_acetyltransf"/>
</dbReference>
<keyword evidence="2" id="KW-0808">Transferase</keyword>
<dbReference type="Gene3D" id="2.160.10.10">
    <property type="entry name" value="Hexapeptide repeat proteins"/>
    <property type="match status" value="1"/>
</dbReference>